<dbReference type="RefSeq" id="WP_171005437.1">
    <property type="nucleotide sequence ID" value="NZ_JACSQM010000003.1"/>
</dbReference>
<accession>A0ABR8SKH5</accession>
<evidence type="ECO:0000256" key="1">
    <source>
        <dbReference type="SAM" id="Phobius"/>
    </source>
</evidence>
<proteinExistence type="predicted"/>
<feature type="transmembrane region" description="Helical" evidence="1">
    <location>
        <begin position="7"/>
        <end position="26"/>
    </location>
</feature>
<sequence length="52" mass="6201">MSKNKSFRVTLTTFWIFSMMNLATFLSNRQWLPFSEWIDAIYAPLYKLMFGG</sequence>
<keyword evidence="1" id="KW-0812">Transmembrane</keyword>
<keyword evidence="1" id="KW-0472">Membrane</keyword>
<dbReference type="Proteomes" id="UP000603641">
    <property type="component" value="Unassembled WGS sequence"/>
</dbReference>
<name>A0ABR8SKH5_9BACL</name>
<dbReference type="EMBL" id="JACSQM010000003">
    <property type="protein sequence ID" value="MBD7963986.1"/>
    <property type="molecule type" value="Genomic_DNA"/>
</dbReference>
<comment type="caution">
    <text evidence="2">The sequence shown here is derived from an EMBL/GenBank/DDBJ whole genome shotgun (WGS) entry which is preliminary data.</text>
</comment>
<reference evidence="2 3" key="1">
    <citation type="submission" date="2020-08" db="EMBL/GenBank/DDBJ databases">
        <title>A Genomic Blueprint of the Chicken Gut Microbiome.</title>
        <authorList>
            <person name="Gilroy R."/>
            <person name="Ravi A."/>
            <person name="Getino M."/>
            <person name="Pursley I."/>
            <person name="Horton D.L."/>
            <person name="Alikhan N.-F."/>
            <person name="Baker D."/>
            <person name="Gharbi K."/>
            <person name="Hall N."/>
            <person name="Watson M."/>
            <person name="Adriaenssens E.M."/>
            <person name="Foster-Nyarko E."/>
            <person name="Jarju S."/>
            <person name="Secka A."/>
            <person name="Antonio M."/>
            <person name="Oren A."/>
            <person name="Chaudhuri R."/>
            <person name="La Ragione R.M."/>
            <person name="Hildebrand F."/>
            <person name="Pallen M.J."/>
        </authorList>
    </citation>
    <scope>NUCLEOTIDE SEQUENCE [LARGE SCALE GENOMIC DNA]</scope>
    <source>
        <strain evidence="2 3">Sa2CUA10</strain>
    </source>
</reference>
<evidence type="ECO:0000313" key="2">
    <source>
        <dbReference type="EMBL" id="MBD7963986.1"/>
    </source>
</evidence>
<organism evidence="2 3">
    <name type="scientific">Fictibacillus norfolkensis</name>
    <dbReference type="NCBI Taxonomy" id="2762233"/>
    <lineage>
        <taxon>Bacteria</taxon>
        <taxon>Bacillati</taxon>
        <taxon>Bacillota</taxon>
        <taxon>Bacilli</taxon>
        <taxon>Bacillales</taxon>
        <taxon>Fictibacillaceae</taxon>
        <taxon>Fictibacillus</taxon>
    </lineage>
</organism>
<keyword evidence="1" id="KW-1133">Transmembrane helix</keyword>
<evidence type="ECO:0000313" key="3">
    <source>
        <dbReference type="Proteomes" id="UP000603641"/>
    </source>
</evidence>
<keyword evidence="3" id="KW-1185">Reference proteome</keyword>
<gene>
    <name evidence="2" type="ORF">H9648_07965</name>
</gene>
<protein>
    <submittedName>
        <fullName evidence="2">Uncharacterized protein</fullName>
    </submittedName>
</protein>